<feature type="transmembrane region" description="Helical" evidence="1">
    <location>
        <begin position="96"/>
        <end position="116"/>
    </location>
</feature>
<keyword evidence="1" id="KW-0472">Membrane</keyword>
<evidence type="ECO:0000313" key="3">
    <source>
        <dbReference type="Proteomes" id="UP000614996"/>
    </source>
</evidence>
<keyword evidence="3" id="KW-1185">Reference proteome</keyword>
<dbReference type="AlphaFoldDB" id="A0A8J4A5J2"/>
<reference evidence="3" key="1">
    <citation type="journal article" date="2021" name="Int. J. Syst. Evol. Microbiol.">
        <title>Actinocatenispora comari sp. nov., an endophytic actinomycete isolated from aerial parts of Comarum salesowianum.</title>
        <authorList>
            <person name="Oyunbileg N."/>
            <person name="Iizaka Y."/>
            <person name="Hamada M."/>
            <person name="Davaapurev B.O."/>
            <person name="Fukumoto A."/>
            <person name="Tsetseg B."/>
            <person name="Kato F."/>
            <person name="Tamura T."/>
            <person name="Batkhuu J."/>
            <person name="Anzai Y."/>
        </authorList>
    </citation>
    <scope>NUCLEOTIDE SEQUENCE [LARGE SCALE GENOMIC DNA]</scope>
    <source>
        <strain evidence="3">NUM-2625</strain>
    </source>
</reference>
<sequence length="171" mass="17378">MPTLPLVLGFTDGLLNALTLAAGAIVGSGAPIGYGLALRVGVAALVTAAFTMAVADYADRRAELVRASHELNLTVRGRLVATRLGRRAVAESVRSMTIAALASFLGALLPLLAGALLPRLSWLVIVFTIGALAALGTMIAGLTAGSRARWGILMALGGGAVTLIGIQLHIT</sequence>
<comment type="caution">
    <text evidence="2">The sequence shown here is derived from an EMBL/GenBank/DDBJ whole genome shotgun (WGS) entry which is preliminary data.</text>
</comment>
<dbReference type="Proteomes" id="UP000614996">
    <property type="component" value="Unassembled WGS sequence"/>
</dbReference>
<organism evidence="2 3">
    <name type="scientific">Actinocatenispora comari</name>
    <dbReference type="NCBI Taxonomy" id="2807577"/>
    <lineage>
        <taxon>Bacteria</taxon>
        <taxon>Bacillati</taxon>
        <taxon>Actinomycetota</taxon>
        <taxon>Actinomycetes</taxon>
        <taxon>Micromonosporales</taxon>
        <taxon>Micromonosporaceae</taxon>
        <taxon>Actinocatenispora</taxon>
    </lineage>
</organism>
<keyword evidence="1" id="KW-0812">Transmembrane</keyword>
<evidence type="ECO:0000313" key="2">
    <source>
        <dbReference type="EMBL" id="GIL25436.1"/>
    </source>
</evidence>
<evidence type="ECO:0000256" key="1">
    <source>
        <dbReference type="SAM" id="Phobius"/>
    </source>
</evidence>
<protein>
    <recommendedName>
        <fullName evidence="4">VIT family protein</fullName>
    </recommendedName>
</protein>
<gene>
    <name evidence="2" type="ORF">NUM_06910</name>
</gene>
<keyword evidence="1" id="KW-1133">Transmembrane helix</keyword>
<accession>A0A8J4A5J2</accession>
<evidence type="ECO:0008006" key="4">
    <source>
        <dbReference type="Google" id="ProtNLM"/>
    </source>
</evidence>
<name>A0A8J4A5J2_9ACTN</name>
<feature type="transmembrane region" description="Helical" evidence="1">
    <location>
        <begin position="122"/>
        <end position="143"/>
    </location>
</feature>
<proteinExistence type="predicted"/>
<feature type="transmembrane region" description="Helical" evidence="1">
    <location>
        <begin position="150"/>
        <end position="170"/>
    </location>
</feature>
<dbReference type="EMBL" id="BOPO01000006">
    <property type="protein sequence ID" value="GIL25436.1"/>
    <property type="molecule type" value="Genomic_DNA"/>
</dbReference>